<dbReference type="InterPro" id="IPR036671">
    <property type="entry name" value="DPH_MB_sf"/>
</dbReference>
<evidence type="ECO:0000259" key="10">
    <source>
        <dbReference type="PROSITE" id="PS51074"/>
    </source>
</evidence>
<evidence type="ECO:0000256" key="7">
    <source>
        <dbReference type="ARBA" id="ARBA00041904"/>
    </source>
</evidence>
<dbReference type="SUPFAM" id="SSF144217">
    <property type="entry name" value="CSL zinc finger"/>
    <property type="match status" value="1"/>
</dbReference>
<accession>A0A8C3VGI6</accession>
<name>A0A8C3VGI6_9CETA</name>
<dbReference type="Ensembl" id="ENSCWAT00000001118.1">
    <property type="protein sequence ID" value="ENSCWAP00000001002.1"/>
    <property type="gene ID" value="ENSCWAG00000000859.1"/>
</dbReference>
<sequence length="78" mass="9020">MVFILQFVNVMEITDLEYDQALEMYFYLCESGDNFIPMKEELENEEDIAMCPGCSLIIKVIDDQFTCGEIIPTHSTNK</sequence>
<dbReference type="InterPro" id="IPR007872">
    <property type="entry name" value="DPH_MB_dom"/>
</dbReference>
<dbReference type="PANTHER" id="PTHR21454:SF31">
    <property type="entry name" value="DIPHTHAMIDE BIOSYNTHESIS PROTEIN 3"/>
    <property type="match status" value="1"/>
</dbReference>
<dbReference type="GO" id="GO:0017183">
    <property type="term" value="P:protein histidyl modification to diphthamide"/>
    <property type="evidence" value="ECO:0007669"/>
    <property type="project" value="InterPro"/>
</dbReference>
<keyword evidence="12" id="KW-1185">Reference proteome</keyword>
<dbReference type="InterPro" id="IPR044248">
    <property type="entry name" value="DPH3/4-like"/>
</dbReference>
<comment type="catalytic activity">
    <reaction evidence="9">
        <text>2 [3Fe-4S](0)-[protein] + 2 Fe(2+)-[Dph3] + NADH = 2 [4Fe-4S](1+)-[protein] + 2 [Dph3] + NAD(+) + H(+)</text>
        <dbReference type="Rhea" id="RHEA:71239"/>
        <dbReference type="Rhea" id="RHEA-COMP:17997"/>
        <dbReference type="Rhea" id="RHEA-COMP:17998"/>
        <dbReference type="Rhea" id="RHEA-COMP:18001"/>
        <dbReference type="Rhea" id="RHEA-COMP:18002"/>
        <dbReference type="ChEBI" id="CHEBI:15378"/>
        <dbReference type="ChEBI" id="CHEBI:29033"/>
        <dbReference type="ChEBI" id="CHEBI:33723"/>
        <dbReference type="ChEBI" id="CHEBI:47402"/>
        <dbReference type="ChEBI" id="CHEBI:57540"/>
        <dbReference type="ChEBI" id="CHEBI:57945"/>
        <dbReference type="ChEBI" id="CHEBI:83228"/>
    </reaction>
</comment>
<evidence type="ECO:0000256" key="8">
    <source>
        <dbReference type="ARBA" id="ARBA00046426"/>
    </source>
</evidence>
<evidence type="ECO:0000256" key="3">
    <source>
        <dbReference type="ARBA" id="ARBA00023004"/>
    </source>
</evidence>
<evidence type="ECO:0000256" key="5">
    <source>
        <dbReference type="ARBA" id="ARBA00036267"/>
    </source>
</evidence>
<dbReference type="PROSITE" id="PS51074">
    <property type="entry name" value="DPH_MB"/>
    <property type="match status" value="1"/>
</dbReference>
<evidence type="ECO:0000256" key="6">
    <source>
        <dbReference type="ARBA" id="ARBA00041070"/>
    </source>
</evidence>
<organism evidence="11 12">
    <name type="scientific">Catagonus wagneri</name>
    <name type="common">Chacoan peccary</name>
    <dbReference type="NCBI Taxonomy" id="51154"/>
    <lineage>
        <taxon>Eukaryota</taxon>
        <taxon>Metazoa</taxon>
        <taxon>Chordata</taxon>
        <taxon>Craniata</taxon>
        <taxon>Vertebrata</taxon>
        <taxon>Euteleostomi</taxon>
        <taxon>Mammalia</taxon>
        <taxon>Eutheria</taxon>
        <taxon>Laurasiatheria</taxon>
        <taxon>Artiodactyla</taxon>
        <taxon>Suina</taxon>
        <taxon>Tayassuidae</taxon>
        <taxon>Catagonus</taxon>
    </lineage>
</organism>
<dbReference type="GO" id="GO:0046872">
    <property type="term" value="F:metal ion binding"/>
    <property type="evidence" value="ECO:0007669"/>
    <property type="project" value="UniProtKB-KW"/>
</dbReference>
<evidence type="ECO:0000256" key="2">
    <source>
        <dbReference type="ARBA" id="ARBA00022723"/>
    </source>
</evidence>
<dbReference type="PANTHER" id="PTHR21454">
    <property type="entry name" value="DPH3 HOMOLOG-RELATED"/>
    <property type="match status" value="1"/>
</dbReference>
<protein>
    <recommendedName>
        <fullName evidence="6">Diphthamide biosynthesis protein 3</fullName>
    </recommendedName>
    <alternativeName>
        <fullName evidence="7">CSL-type zinc finger-containing protein 2</fullName>
    </alternativeName>
</protein>
<comment type="catalytic activity">
    <reaction evidence="5">
        <text>[3Fe-4S](1+)-[protein] + Fe(2+)-[Dph3] = [3Fe-4S](0)-[protein] + Fe(3+)-[Dph3]</text>
        <dbReference type="Rhea" id="RHEA:71235"/>
        <dbReference type="Rhea" id="RHEA-COMP:17996"/>
        <dbReference type="Rhea" id="RHEA-COMP:17997"/>
        <dbReference type="Rhea" id="RHEA-COMP:18002"/>
        <dbReference type="Rhea" id="RHEA-COMP:18003"/>
        <dbReference type="ChEBI" id="CHEBI:29033"/>
        <dbReference type="ChEBI" id="CHEBI:29034"/>
        <dbReference type="ChEBI" id="CHEBI:33751"/>
        <dbReference type="ChEBI" id="CHEBI:47402"/>
        <dbReference type="ChEBI" id="CHEBI:83228"/>
    </reaction>
</comment>
<dbReference type="Gene3D" id="3.10.660.10">
    <property type="entry name" value="DPH Zinc finger"/>
    <property type="match status" value="1"/>
</dbReference>
<evidence type="ECO:0000313" key="11">
    <source>
        <dbReference type="Ensembl" id="ENSCWAP00000001002.1"/>
    </source>
</evidence>
<evidence type="ECO:0000313" key="12">
    <source>
        <dbReference type="Proteomes" id="UP000694540"/>
    </source>
</evidence>
<comment type="pathway">
    <text evidence="1">Protein modification; peptidyl-diphthamide biosynthesis.</text>
</comment>
<dbReference type="Proteomes" id="UP000694540">
    <property type="component" value="Unplaced"/>
</dbReference>
<evidence type="ECO:0000256" key="4">
    <source>
        <dbReference type="ARBA" id="ARBA00024032"/>
    </source>
</evidence>
<dbReference type="Pfam" id="PF05207">
    <property type="entry name" value="Zn_ribbon_CSL"/>
    <property type="match status" value="1"/>
</dbReference>
<comment type="similarity">
    <text evidence="4">Belongs to the DPH3 family.</text>
</comment>
<proteinExistence type="inferred from homology"/>
<reference evidence="11" key="2">
    <citation type="submission" date="2025-09" db="UniProtKB">
        <authorList>
            <consortium name="Ensembl"/>
        </authorList>
    </citation>
    <scope>IDENTIFICATION</scope>
</reference>
<comment type="subunit">
    <text evidence="8">Component of the 2-(3-amino-3-carboxypropyl)histidine synthase complex composed of DPH1, DPH2, DPH3 and a NADH-dependent reductase. Interacts with SERGEF.</text>
</comment>
<feature type="domain" description="DPH-type MB" evidence="10">
    <location>
        <begin position="7"/>
        <end position="63"/>
    </location>
</feature>
<evidence type="ECO:0000256" key="9">
    <source>
        <dbReference type="ARBA" id="ARBA00048125"/>
    </source>
</evidence>
<keyword evidence="2" id="KW-0479">Metal-binding</keyword>
<reference evidence="11" key="1">
    <citation type="submission" date="2025-08" db="UniProtKB">
        <authorList>
            <consortium name="Ensembl"/>
        </authorList>
    </citation>
    <scope>IDENTIFICATION</scope>
</reference>
<evidence type="ECO:0000256" key="1">
    <source>
        <dbReference type="ARBA" id="ARBA00005156"/>
    </source>
</evidence>
<dbReference type="GeneTree" id="ENSGT01030000235464"/>
<dbReference type="AlphaFoldDB" id="A0A8C3VGI6"/>
<keyword evidence="3" id="KW-0408">Iron</keyword>